<dbReference type="Pfam" id="PF13018">
    <property type="entry name" value="ESPR"/>
    <property type="match status" value="1"/>
</dbReference>
<evidence type="ECO:0000256" key="2">
    <source>
        <dbReference type="ARBA" id="ARBA00004442"/>
    </source>
</evidence>
<feature type="domain" description="Trimeric autotransporter adhesin YadA-like stalk" evidence="13">
    <location>
        <begin position="542"/>
        <end position="586"/>
    </location>
</feature>
<comment type="subcellular location">
    <subcellularLocation>
        <location evidence="2">Cell outer membrane</location>
    </subcellularLocation>
    <subcellularLocation>
        <location evidence="1">Cell surface</location>
    </subcellularLocation>
</comment>
<dbReference type="Pfam" id="PF05662">
    <property type="entry name" value="YadA_stalk"/>
    <property type="match status" value="4"/>
</dbReference>
<keyword evidence="4" id="KW-0813">Transport</keyword>
<dbReference type="InterPro" id="IPR011049">
    <property type="entry name" value="Serralysin-like_metalloprot_C"/>
</dbReference>
<dbReference type="InterPro" id="IPR024973">
    <property type="entry name" value="ESPR"/>
</dbReference>
<reference evidence="15 16" key="1">
    <citation type="submission" date="2019-12" db="EMBL/GenBank/DDBJ databases">
        <title>Paraburkholderia acidiphila 7Q-K02 sp. nov and Paraburkholderia acidisoli DHF22 sp. nov., two strains isolated from forest soil.</title>
        <authorList>
            <person name="Gao Z."/>
            <person name="Qiu L."/>
        </authorList>
    </citation>
    <scope>NUCLEOTIDE SEQUENCE [LARGE SCALE GENOMIC DNA]</scope>
    <source>
        <strain evidence="15 16">7Q-K02</strain>
    </source>
</reference>
<gene>
    <name evidence="15" type="ORF">FAZ97_01830</name>
</gene>
<keyword evidence="9" id="KW-0472">Membrane</keyword>
<protein>
    <recommendedName>
        <fullName evidence="17">Trimeric autotransporter adhesin</fullName>
    </recommendedName>
</protein>
<feature type="domain" description="Trimeric autotransporter adhesin YadA-like stalk" evidence="13">
    <location>
        <begin position="155"/>
        <end position="198"/>
    </location>
</feature>
<comment type="similarity">
    <text evidence="3">Belongs to the autotransporter-2 (AT-2) (TC 1.B.40) family.</text>
</comment>
<dbReference type="Gene3D" id="2.150.10.10">
    <property type="entry name" value="Serralysin-like metalloprotease, C-terminal"/>
    <property type="match status" value="1"/>
</dbReference>
<keyword evidence="16" id="KW-1185">Reference proteome</keyword>
<feature type="domain" description="Trimeric autotransporter adhesin YadA-like head" evidence="12">
    <location>
        <begin position="249"/>
        <end position="265"/>
    </location>
</feature>
<keyword evidence="7" id="KW-0732">Signal</keyword>
<dbReference type="Pfam" id="PF03895">
    <property type="entry name" value="YadA_anchor"/>
    <property type="match status" value="1"/>
</dbReference>
<evidence type="ECO:0000256" key="8">
    <source>
        <dbReference type="ARBA" id="ARBA00022927"/>
    </source>
</evidence>
<dbReference type="GO" id="GO:0009986">
    <property type="term" value="C:cell surface"/>
    <property type="evidence" value="ECO:0007669"/>
    <property type="project" value="UniProtKB-SubCell"/>
</dbReference>
<evidence type="ECO:0000256" key="7">
    <source>
        <dbReference type="ARBA" id="ARBA00022729"/>
    </source>
</evidence>
<dbReference type="Proteomes" id="UP000434209">
    <property type="component" value="Chromosome 1"/>
</dbReference>
<dbReference type="InterPro" id="IPR045584">
    <property type="entry name" value="Pilin-like"/>
</dbReference>
<evidence type="ECO:0000259" key="12">
    <source>
        <dbReference type="Pfam" id="PF05658"/>
    </source>
</evidence>
<keyword evidence="10" id="KW-0998">Cell outer membrane</keyword>
<dbReference type="Pfam" id="PF05658">
    <property type="entry name" value="YadA_head"/>
    <property type="match status" value="2"/>
</dbReference>
<feature type="domain" description="Trimeric autotransporter adhesin YadA-like head" evidence="12">
    <location>
        <begin position="269"/>
        <end position="295"/>
    </location>
</feature>
<evidence type="ECO:0000313" key="16">
    <source>
        <dbReference type="Proteomes" id="UP000434209"/>
    </source>
</evidence>
<evidence type="ECO:0000256" key="10">
    <source>
        <dbReference type="ARBA" id="ARBA00023237"/>
    </source>
</evidence>
<evidence type="ECO:0000256" key="5">
    <source>
        <dbReference type="ARBA" id="ARBA00022452"/>
    </source>
</evidence>
<evidence type="ECO:0000259" key="13">
    <source>
        <dbReference type="Pfam" id="PF05662"/>
    </source>
</evidence>
<evidence type="ECO:0000256" key="9">
    <source>
        <dbReference type="ARBA" id="ARBA00023136"/>
    </source>
</evidence>
<dbReference type="GO" id="GO:0015031">
    <property type="term" value="P:protein transport"/>
    <property type="evidence" value="ECO:0007669"/>
    <property type="project" value="UniProtKB-KW"/>
</dbReference>
<evidence type="ECO:0000313" key="15">
    <source>
        <dbReference type="EMBL" id="QGZ53747.1"/>
    </source>
</evidence>
<evidence type="ECO:0000259" key="11">
    <source>
        <dbReference type="Pfam" id="PF03895"/>
    </source>
</evidence>
<dbReference type="SUPFAM" id="SSF101967">
    <property type="entry name" value="Adhesin YadA, collagen-binding domain"/>
    <property type="match status" value="1"/>
</dbReference>
<dbReference type="InterPro" id="IPR008640">
    <property type="entry name" value="Adhesin_Head_dom"/>
</dbReference>
<organism evidence="15 16">
    <name type="scientific">Paraburkholderia acidiphila</name>
    <dbReference type="NCBI Taxonomy" id="2571747"/>
    <lineage>
        <taxon>Bacteria</taxon>
        <taxon>Pseudomonadati</taxon>
        <taxon>Pseudomonadota</taxon>
        <taxon>Betaproteobacteria</taxon>
        <taxon>Burkholderiales</taxon>
        <taxon>Burkholderiaceae</taxon>
        <taxon>Paraburkholderia</taxon>
    </lineage>
</organism>
<evidence type="ECO:0000256" key="3">
    <source>
        <dbReference type="ARBA" id="ARBA00005848"/>
    </source>
</evidence>
<feature type="domain" description="Trimeric autotransporter adhesin YadA-like C-terminal membrane anchor" evidence="11">
    <location>
        <begin position="668"/>
        <end position="727"/>
    </location>
</feature>
<keyword evidence="8" id="KW-0653">Protein transport</keyword>
<evidence type="ECO:0000256" key="4">
    <source>
        <dbReference type="ARBA" id="ARBA00022448"/>
    </source>
</evidence>
<evidence type="ECO:0000256" key="1">
    <source>
        <dbReference type="ARBA" id="ARBA00004241"/>
    </source>
</evidence>
<sequence length="727" mass="71304">MNQAYRSVWNDTTGTWVAAQETAKSRTCSGRGASRVSTVAPVQATAANSFNLKLALVPLGLLLGGLAMPGLASAAGFCYTNTTGTNYIDNRVTGVQSGCGGPGWIDGTVQGSQNAAQMYAGGTQIDLNANLATITMSPDGISKFVMTAVGNNVLLTGVAAGAVNATSVQGINGSQLYGLANSTATALGGGSTVTSNGTVSAPSYALSNANSIAGTTGAATDIGTAFSKVDAALGQINSIGIKYFHTNSVGADSTASATNSTAIGPAALATNTNAIAIGNGATAATANSVALGNGATTSAANATSGGTIGGTSYTYAGATPTGVVSVGATGATRQITNVAAGQVTASSTDAVNGSELFATNTQVTANATNITNLQGQVTTLQGNVTTLQGNVTTLQGNVTTLQGNITTINGQITNIQGQLADAVMYDSSAHSSVTLGGTGASSTVKLTNVTNGTLSTSSTDAVNGQQLYATNTNVSNLAGNVTNLAGNVTTIQGNVSTLSGDVTTINGQITNMQGQLADAVMYDSSAHSSVTLGGTGASSTVKLTNVTNGTLSTSSTDAVNGQQLYATNTNVSNLAGNVTNLAGNVTTNVTNLAGNVTSIQGNVSTLSGDVTTINGQITNMQGQLADAVMYDSSAHSSVTLGGTGATAPVTLTNVANGALNASSLDAVNARAEGNFQMAAAAGTYGGETALAVGANWYVSDRLLLNAHVSKSTGGGSVGASVGATFGF</sequence>
<proteinExistence type="inferred from homology"/>
<dbReference type="GO" id="GO:0009279">
    <property type="term" value="C:cell outer membrane"/>
    <property type="evidence" value="ECO:0007669"/>
    <property type="project" value="UniProtKB-SubCell"/>
</dbReference>
<keyword evidence="5" id="KW-1134">Transmembrane beta strand</keyword>
<name>A0A7Z2G2D7_9BURK</name>
<evidence type="ECO:0000259" key="14">
    <source>
        <dbReference type="Pfam" id="PF13018"/>
    </source>
</evidence>
<evidence type="ECO:0008006" key="17">
    <source>
        <dbReference type="Google" id="ProtNLM"/>
    </source>
</evidence>
<dbReference type="Gene3D" id="1.20.5.170">
    <property type="match status" value="4"/>
</dbReference>
<dbReference type="EMBL" id="CP046909">
    <property type="protein sequence ID" value="QGZ53747.1"/>
    <property type="molecule type" value="Genomic_DNA"/>
</dbReference>
<feature type="domain" description="Trimeric autotransporter adhesin YadA-like stalk" evidence="13">
    <location>
        <begin position="334"/>
        <end position="377"/>
    </location>
</feature>
<feature type="domain" description="Trimeric autotransporter adhesin YadA-like stalk" evidence="13">
    <location>
        <begin position="445"/>
        <end position="489"/>
    </location>
</feature>
<dbReference type="SUPFAM" id="SSF54523">
    <property type="entry name" value="Pili subunits"/>
    <property type="match status" value="1"/>
</dbReference>
<accession>A0A7Z2G2D7</accession>
<dbReference type="OrthoDB" id="1632057at2"/>
<dbReference type="KEGG" id="pacp:FAZ97_01830"/>
<dbReference type="AlphaFoldDB" id="A0A7Z2G2D7"/>
<keyword evidence="6" id="KW-0812">Transmembrane</keyword>
<dbReference type="InterPro" id="IPR005594">
    <property type="entry name" value="YadA_C"/>
</dbReference>
<feature type="domain" description="ESPR" evidence="14">
    <location>
        <begin position="1"/>
        <end position="46"/>
    </location>
</feature>
<evidence type="ECO:0000256" key="6">
    <source>
        <dbReference type="ARBA" id="ARBA00022692"/>
    </source>
</evidence>
<dbReference type="InterPro" id="IPR008635">
    <property type="entry name" value="Coiled_stalk_dom"/>
</dbReference>